<feature type="region of interest" description="Disordered" evidence="1">
    <location>
        <begin position="154"/>
        <end position="338"/>
    </location>
</feature>
<dbReference type="AlphaFoldDB" id="A0AAJ6VYZ5"/>
<feature type="compositionally biased region" description="Basic and acidic residues" evidence="1">
    <location>
        <begin position="303"/>
        <end position="312"/>
    </location>
</feature>
<feature type="compositionally biased region" description="Pro residues" evidence="1">
    <location>
        <begin position="221"/>
        <end position="230"/>
    </location>
</feature>
<feature type="compositionally biased region" description="Acidic residues" evidence="1">
    <location>
        <begin position="246"/>
        <end position="255"/>
    </location>
</feature>
<dbReference type="GeneID" id="100906857"/>
<sequence length="338" mass="38139">MASTRKTIRSIEDHLRLGLPVLFSELVVFKWTPDEGFPPVSEGFRASFEQMQEVENLENELRVFFGSFERGLEALKDFEVQRNTFKFLDQYGTLADILKVDLLRLPSPARSLVPEYLEERIRGQAKWFRGEDDFSLDFAKEFLRRKFCTMRSSFKAPQPTSLNPPVPPPRRNRSGPARDSQPSTSQAMSAYTASGRLRRNSAPTTMTSPPKPRRMTAEELPSPPPTPPPLREGNDDNIGIAQENEANNESDEAEQELSGLEEAQLVPSTSPARPAPQRSQAADQEIPSEVIEDEFERNNNLSERNDAQKSTEDQPAVKSKIKNPVISDVDRPLHETAM</sequence>
<evidence type="ECO:0000256" key="1">
    <source>
        <dbReference type="SAM" id="MobiDB-lite"/>
    </source>
</evidence>
<evidence type="ECO:0000313" key="2">
    <source>
        <dbReference type="Proteomes" id="UP000694867"/>
    </source>
</evidence>
<feature type="compositionally biased region" description="Basic and acidic residues" evidence="1">
    <location>
        <begin position="328"/>
        <end position="338"/>
    </location>
</feature>
<dbReference type="KEGG" id="goe:100906857"/>
<name>A0AAJ6VYZ5_9ACAR</name>
<gene>
    <name evidence="3" type="primary">LOC100906857</name>
</gene>
<dbReference type="Proteomes" id="UP000694867">
    <property type="component" value="Unplaced"/>
</dbReference>
<organism evidence="2 3">
    <name type="scientific">Galendromus occidentalis</name>
    <name type="common">western predatory mite</name>
    <dbReference type="NCBI Taxonomy" id="34638"/>
    <lineage>
        <taxon>Eukaryota</taxon>
        <taxon>Metazoa</taxon>
        <taxon>Ecdysozoa</taxon>
        <taxon>Arthropoda</taxon>
        <taxon>Chelicerata</taxon>
        <taxon>Arachnida</taxon>
        <taxon>Acari</taxon>
        <taxon>Parasitiformes</taxon>
        <taxon>Mesostigmata</taxon>
        <taxon>Gamasina</taxon>
        <taxon>Phytoseioidea</taxon>
        <taxon>Phytoseiidae</taxon>
        <taxon>Typhlodrominae</taxon>
        <taxon>Galendromus</taxon>
    </lineage>
</organism>
<accession>A0AAJ6VYZ5</accession>
<evidence type="ECO:0000313" key="3">
    <source>
        <dbReference type="RefSeq" id="XP_003746236.1"/>
    </source>
</evidence>
<feature type="compositionally biased region" description="Polar residues" evidence="1">
    <location>
        <begin position="180"/>
        <end position="192"/>
    </location>
</feature>
<dbReference type="RefSeq" id="XP_003746236.1">
    <property type="nucleotide sequence ID" value="XM_003746188.2"/>
</dbReference>
<feature type="compositionally biased region" description="Low complexity" evidence="1">
    <location>
        <begin position="270"/>
        <end position="282"/>
    </location>
</feature>
<keyword evidence="2" id="KW-1185">Reference proteome</keyword>
<protein>
    <submittedName>
        <fullName evidence="3">Splicing factor, arginine/serine-rich 19</fullName>
    </submittedName>
</protein>
<proteinExistence type="predicted"/>
<reference evidence="3" key="1">
    <citation type="submission" date="2025-08" db="UniProtKB">
        <authorList>
            <consortium name="RefSeq"/>
        </authorList>
    </citation>
    <scope>IDENTIFICATION</scope>
</reference>